<dbReference type="AlphaFoldDB" id="W2RR36"/>
<dbReference type="GeneID" id="19973553"/>
<keyword evidence="7" id="KW-0256">Endoplasmic reticulum</keyword>
<evidence type="ECO:0000256" key="1">
    <source>
        <dbReference type="ARBA" id="ARBA00004477"/>
    </source>
</evidence>
<evidence type="ECO:0000256" key="3">
    <source>
        <dbReference type="ARBA" id="ARBA00012132"/>
    </source>
</evidence>
<evidence type="ECO:0000256" key="10">
    <source>
        <dbReference type="SAM" id="MobiDB-lite"/>
    </source>
</evidence>
<feature type="transmembrane region" description="Helical" evidence="11">
    <location>
        <begin position="649"/>
        <end position="682"/>
    </location>
</feature>
<feature type="transmembrane region" description="Helical" evidence="11">
    <location>
        <begin position="553"/>
        <end position="572"/>
    </location>
</feature>
<feature type="compositionally biased region" description="Basic and acidic residues" evidence="10">
    <location>
        <begin position="1"/>
        <end position="48"/>
    </location>
</feature>
<dbReference type="GO" id="GO:0004168">
    <property type="term" value="F:dolichol kinase activity"/>
    <property type="evidence" value="ECO:0007669"/>
    <property type="project" value="UniProtKB-EC"/>
</dbReference>
<feature type="transmembrane region" description="Helical" evidence="11">
    <location>
        <begin position="751"/>
        <end position="770"/>
    </location>
</feature>
<dbReference type="RefSeq" id="XP_008718772.1">
    <property type="nucleotide sequence ID" value="XM_008720550.1"/>
</dbReference>
<feature type="transmembrane region" description="Helical" evidence="11">
    <location>
        <begin position="178"/>
        <end position="196"/>
    </location>
</feature>
<reference evidence="12 13" key="1">
    <citation type="submission" date="2013-03" db="EMBL/GenBank/DDBJ databases">
        <title>The Genome Sequence of Phialophora europaea CBS 101466.</title>
        <authorList>
            <consortium name="The Broad Institute Genomics Platform"/>
            <person name="Cuomo C."/>
            <person name="de Hoog S."/>
            <person name="Gorbushina A."/>
            <person name="Walker B."/>
            <person name="Young S.K."/>
            <person name="Zeng Q."/>
            <person name="Gargeya S."/>
            <person name="Fitzgerald M."/>
            <person name="Haas B."/>
            <person name="Abouelleil A."/>
            <person name="Allen A.W."/>
            <person name="Alvarado L."/>
            <person name="Arachchi H.M."/>
            <person name="Berlin A.M."/>
            <person name="Chapman S.B."/>
            <person name="Gainer-Dewar J."/>
            <person name="Goldberg J."/>
            <person name="Griggs A."/>
            <person name="Gujja S."/>
            <person name="Hansen M."/>
            <person name="Howarth C."/>
            <person name="Imamovic A."/>
            <person name="Ireland A."/>
            <person name="Larimer J."/>
            <person name="McCowan C."/>
            <person name="Murphy C."/>
            <person name="Pearson M."/>
            <person name="Poon T.W."/>
            <person name="Priest M."/>
            <person name="Roberts A."/>
            <person name="Saif S."/>
            <person name="Shea T."/>
            <person name="Sisk P."/>
            <person name="Sykes S."/>
            <person name="Wortman J."/>
            <person name="Nusbaum C."/>
            <person name="Birren B."/>
        </authorList>
    </citation>
    <scope>NUCLEOTIDE SEQUENCE [LARGE SCALE GENOMIC DNA]</scope>
    <source>
        <strain evidence="12 13">CBS 101466</strain>
    </source>
</reference>
<dbReference type="GO" id="GO:0043048">
    <property type="term" value="P:dolichyl monophosphate biosynthetic process"/>
    <property type="evidence" value="ECO:0007669"/>
    <property type="project" value="TreeGrafter"/>
</dbReference>
<name>W2RR36_CYPE1</name>
<dbReference type="Proteomes" id="UP000030752">
    <property type="component" value="Unassembled WGS sequence"/>
</dbReference>
<evidence type="ECO:0000313" key="13">
    <source>
        <dbReference type="Proteomes" id="UP000030752"/>
    </source>
</evidence>
<keyword evidence="13" id="KW-1185">Reference proteome</keyword>
<evidence type="ECO:0000256" key="11">
    <source>
        <dbReference type="SAM" id="Phobius"/>
    </source>
</evidence>
<feature type="transmembrane region" description="Helical" evidence="11">
    <location>
        <begin position="711"/>
        <end position="731"/>
    </location>
</feature>
<accession>W2RR36</accession>
<gene>
    <name evidence="12" type="ORF">HMPREF1541_06214</name>
</gene>
<dbReference type="STRING" id="1220924.W2RR36"/>
<evidence type="ECO:0000256" key="6">
    <source>
        <dbReference type="ARBA" id="ARBA00022777"/>
    </source>
</evidence>
<dbReference type="OrthoDB" id="377083at2759"/>
<comment type="similarity">
    <text evidence="2">Belongs to the polyprenol kinase family.</text>
</comment>
<feature type="transmembrane region" description="Helical" evidence="11">
    <location>
        <begin position="615"/>
        <end position="637"/>
    </location>
</feature>
<dbReference type="eggNOG" id="KOG2468">
    <property type="taxonomic scope" value="Eukaryota"/>
</dbReference>
<proteinExistence type="inferred from homology"/>
<feature type="region of interest" description="Disordered" evidence="10">
    <location>
        <begin position="1"/>
        <end position="145"/>
    </location>
</feature>
<evidence type="ECO:0000256" key="7">
    <source>
        <dbReference type="ARBA" id="ARBA00022824"/>
    </source>
</evidence>
<keyword evidence="8 11" id="KW-1133">Transmembrane helix</keyword>
<evidence type="ECO:0000256" key="8">
    <source>
        <dbReference type="ARBA" id="ARBA00022989"/>
    </source>
</evidence>
<dbReference type="InterPro" id="IPR032974">
    <property type="entry name" value="Polypren_kinase"/>
</dbReference>
<dbReference type="PANTHER" id="PTHR13205:SF15">
    <property type="entry name" value="DOLICHOL KINASE"/>
    <property type="match status" value="1"/>
</dbReference>
<dbReference type="PANTHER" id="PTHR13205">
    <property type="entry name" value="TRANSMEMBRANE PROTEIN 15-RELATED"/>
    <property type="match status" value="1"/>
</dbReference>
<sequence length="866" mass="96501">MKHLSPPDERRHRSDGPNSEETRSRFALERSPHPYLRRSETLKQDDAQKASPTSSNPSSRSESTESGTEADDEKGLLLRGLPAPPLRSHKGLRGSTPRGLSPALSPLPTPPATKELSFFDTKSEQDVRDELERRRKQESYRQRKKAELVRRSTETLLLLAMILIIWESAGGIGQLRPWTGEICLAALVPVAFYTLYPLRQTQRQYHLGRPFTRALRAGFYIPSRFDPGPLLYPVILPTTIAISLYGQNPAYLPLSLACGLASLPEVVTWIYPEPELVWYLRWCSTLVPWSNLLQESLFGMNSGPISLKLDDFLEAEDLTLIFPLHRFLRSSLEYLTTTSLDPAELELLATGLIHLLVFAQSPQAQVLKSVLWLGGLSIFVTCRHLMQWEVELARIPRWRFAKVPHKSALSHRLQRAFSAFMSEPVPTSESSDDDIDNRAKPQPKSLKRVRTLADPCVSVKARQSIKVAINGSVLAPRRRNTISDLDSTTKDAVEKRSARHRQIPSSPFLSLTWQQARIRKYLYAAVVYLIVLVIIMGPVRYYVGVRALHGNEAFGWAGGYLFGSLPFFRGLVHDLNLAWWIRLPPMPDAYTTILPNTIERLITLVSFPANVRLCLGAYCILVISLGIIAVLQLTAYVEVDTRRKVFHGVMVVMLLPTIFVDPCYLALALGLILALFLLLDLFRAAQLPPVSRPLTNFLAPYVDGRDHRGPVIVSHIFLLIGCAIPLWLSLADIPRSGDDPWRGWDVQRRELSMISGVVCVGMGDAAASLIGRRFGRTKWYWGGGKSLEGSVAFAAAVTIGLFLAWIWLRVGGWLPWDGDMVAAGTAFVKCAIAASGASLLESVLTAANDNVVVPVGLWLLVRGLQV</sequence>
<keyword evidence="6" id="KW-0418">Kinase</keyword>
<evidence type="ECO:0000313" key="12">
    <source>
        <dbReference type="EMBL" id="ETN38183.1"/>
    </source>
</evidence>
<feature type="compositionally biased region" description="Low complexity" evidence="10">
    <location>
        <begin position="51"/>
        <end position="66"/>
    </location>
</feature>
<evidence type="ECO:0000256" key="5">
    <source>
        <dbReference type="ARBA" id="ARBA00022692"/>
    </source>
</evidence>
<feature type="compositionally biased region" description="Basic and acidic residues" evidence="10">
    <location>
        <begin position="121"/>
        <end position="145"/>
    </location>
</feature>
<dbReference type="EMBL" id="KB822722">
    <property type="protein sequence ID" value="ETN38183.1"/>
    <property type="molecule type" value="Genomic_DNA"/>
</dbReference>
<keyword evidence="4" id="KW-0808">Transferase</keyword>
<feature type="region of interest" description="Disordered" evidence="10">
    <location>
        <begin position="424"/>
        <end position="444"/>
    </location>
</feature>
<dbReference type="GO" id="GO:0005789">
    <property type="term" value="C:endoplasmic reticulum membrane"/>
    <property type="evidence" value="ECO:0007669"/>
    <property type="project" value="UniProtKB-SubCell"/>
</dbReference>
<dbReference type="HOGENOM" id="CLU_007859_0_0_1"/>
<feature type="transmembrane region" description="Helical" evidence="11">
    <location>
        <begin position="521"/>
        <end position="541"/>
    </location>
</feature>
<feature type="transmembrane region" description="Helical" evidence="11">
    <location>
        <begin position="791"/>
        <end position="808"/>
    </location>
</feature>
<evidence type="ECO:0000256" key="2">
    <source>
        <dbReference type="ARBA" id="ARBA00010794"/>
    </source>
</evidence>
<dbReference type="InParanoid" id="W2RR36"/>
<evidence type="ECO:0000256" key="4">
    <source>
        <dbReference type="ARBA" id="ARBA00022679"/>
    </source>
</evidence>
<dbReference type="VEuPathDB" id="FungiDB:HMPREF1541_06214"/>
<feature type="transmembrane region" description="Helical" evidence="11">
    <location>
        <begin position="148"/>
        <end position="166"/>
    </location>
</feature>
<evidence type="ECO:0000256" key="9">
    <source>
        <dbReference type="ARBA" id="ARBA00023136"/>
    </source>
</evidence>
<keyword evidence="9 11" id="KW-0472">Membrane</keyword>
<organism evidence="12 13">
    <name type="scientific">Cyphellophora europaea (strain CBS 101466)</name>
    <name type="common">Phialophora europaea</name>
    <dbReference type="NCBI Taxonomy" id="1220924"/>
    <lineage>
        <taxon>Eukaryota</taxon>
        <taxon>Fungi</taxon>
        <taxon>Dikarya</taxon>
        <taxon>Ascomycota</taxon>
        <taxon>Pezizomycotina</taxon>
        <taxon>Eurotiomycetes</taxon>
        <taxon>Chaetothyriomycetidae</taxon>
        <taxon>Chaetothyriales</taxon>
        <taxon>Cyphellophoraceae</taxon>
        <taxon>Cyphellophora</taxon>
    </lineage>
</organism>
<dbReference type="EC" id="2.7.1.108" evidence="3"/>
<protein>
    <recommendedName>
        <fullName evidence="3">dolichol kinase</fullName>
        <ecNumber evidence="3">2.7.1.108</ecNumber>
    </recommendedName>
</protein>
<keyword evidence="5 11" id="KW-0812">Transmembrane</keyword>
<comment type="subcellular location">
    <subcellularLocation>
        <location evidence="1">Endoplasmic reticulum membrane</location>
        <topology evidence="1">Multi-pass membrane protein</topology>
    </subcellularLocation>
</comment>